<evidence type="ECO:0000256" key="7">
    <source>
        <dbReference type="ARBA" id="ARBA00022737"/>
    </source>
</evidence>
<evidence type="ECO:0000256" key="8">
    <source>
        <dbReference type="ARBA" id="ARBA00022989"/>
    </source>
</evidence>
<dbReference type="FunFam" id="3.80.10.10:FF:000095">
    <property type="entry name" value="LRR receptor-like serine/threonine-protein kinase GSO1"/>
    <property type="match status" value="1"/>
</dbReference>
<dbReference type="SUPFAM" id="SSF52058">
    <property type="entry name" value="L domain-like"/>
    <property type="match status" value="1"/>
</dbReference>
<keyword evidence="5 12" id="KW-0812">Transmembrane</keyword>
<sequence>MDLSRNEIKGTLLADSRFELAYETMLDLSWNQLEGPIPSFLSKALSLDLSNNKLSQVDSFLCLTNVSNLNFLNLSSNQVSGELPDCWKHFEHLVFLDLSNNKFSGNIPTTMGSLSSIETLKLDNNRFAGELPSSLKNCTNLRAFDLESNELSGPIPKWLGQVSNLAILILRSNHFNGSMPSQLCHLTRIQVLDLSMNNISGSIPKCLDNLTTLAEKGSSNLTVWHSYGSSMRLGGSYNDEVSIMWKGIFAKYQSTLGLLKSIDFSSNRLTGEIPSAITDLVGLVSLNLSRNHLTGHITPDIGKLQSLDSLDISRNRIHGAIPTSLARIDRLAYLDLSYNDLSGEIPTGTQLQSFNPSVYAGNSQLCGLPLKKICDPKGTGLPNVSSSQEDHDELITQDFYISLGLGFAVGFWGVCGSLIFKRSWRYAYYNFLNASNDWLYVKVALIRRKLKDVLSR</sequence>
<dbReference type="PANTHER" id="PTHR48063:SF98">
    <property type="entry name" value="LRR RECEPTOR-LIKE SERINE_THREONINE-PROTEIN KINASE FLS2"/>
    <property type="match status" value="1"/>
</dbReference>
<proteinExistence type="inferred from homology"/>
<keyword evidence="9 12" id="KW-0472">Membrane</keyword>
<evidence type="ECO:0000259" key="13">
    <source>
        <dbReference type="Pfam" id="PF23598"/>
    </source>
</evidence>
<comment type="similarity">
    <text evidence="2">Belongs to the RLP family.</text>
</comment>
<dbReference type="InterPro" id="IPR055414">
    <property type="entry name" value="LRR_R13L4/SHOC2-like"/>
</dbReference>
<name>A0AAW1VSI2_RUBAR</name>
<evidence type="ECO:0000256" key="12">
    <source>
        <dbReference type="SAM" id="Phobius"/>
    </source>
</evidence>
<reference evidence="14 15" key="1">
    <citation type="journal article" date="2023" name="G3 (Bethesda)">
        <title>A chromosome-length genome assembly and annotation of blackberry (Rubus argutus, cv. 'Hillquist').</title>
        <authorList>
            <person name="Bruna T."/>
            <person name="Aryal R."/>
            <person name="Dudchenko O."/>
            <person name="Sargent D.J."/>
            <person name="Mead D."/>
            <person name="Buti M."/>
            <person name="Cavallini A."/>
            <person name="Hytonen T."/>
            <person name="Andres J."/>
            <person name="Pham M."/>
            <person name="Weisz D."/>
            <person name="Mascagni F."/>
            <person name="Usai G."/>
            <person name="Natali L."/>
            <person name="Bassil N."/>
            <person name="Fernandez G.E."/>
            <person name="Lomsadze A."/>
            <person name="Armour M."/>
            <person name="Olukolu B."/>
            <person name="Poorten T."/>
            <person name="Britton C."/>
            <person name="Davik J."/>
            <person name="Ashrafi H."/>
            <person name="Aiden E.L."/>
            <person name="Borodovsky M."/>
            <person name="Worthington M."/>
        </authorList>
    </citation>
    <scope>NUCLEOTIDE SEQUENCE [LARGE SCALE GENOMIC DNA]</scope>
    <source>
        <strain evidence="14">PI 553951</strain>
    </source>
</reference>
<dbReference type="InterPro" id="IPR032675">
    <property type="entry name" value="LRR_dom_sf"/>
</dbReference>
<evidence type="ECO:0000256" key="5">
    <source>
        <dbReference type="ARBA" id="ARBA00022692"/>
    </source>
</evidence>
<keyword evidence="3" id="KW-1003">Cell membrane</keyword>
<dbReference type="InterPro" id="IPR046956">
    <property type="entry name" value="RLP23-like"/>
</dbReference>
<evidence type="ECO:0000256" key="10">
    <source>
        <dbReference type="ARBA" id="ARBA00023170"/>
    </source>
</evidence>
<dbReference type="InterPro" id="IPR001611">
    <property type="entry name" value="Leu-rich_rpt"/>
</dbReference>
<keyword evidence="7" id="KW-0677">Repeat</keyword>
<evidence type="ECO:0000256" key="2">
    <source>
        <dbReference type="ARBA" id="ARBA00009592"/>
    </source>
</evidence>
<evidence type="ECO:0000256" key="9">
    <source>
        <dbReference type="ARBA" id="ARBA00023136"/>
    </source>
</evidence>
<gene>
    <name evidence="14" type="ORF">M0R45_034429</name>
</gene>
<evidence type="ECO:0000256" key="6">
    <source>
        <dbReference type="ARBA" id="ARBA00022729"/>
    </source>
</evidence>
<keyword evidence="4" id="KW-0433">Leucine-rich repeat</keyword>
<dbReference type="FunFam" id="3.80.10.10:FF:000111">
    <property type="entry name" value="LRR receptor-like serine/threonine-protein kinase ERECTA"/>
    <property type="match status" value="1"/>
</dbReference>
<comment type="subcellular location">
    <subcellularLocation>
        <location evidence="1">Cell membrane</location>
        <topology evidence="1">Single-pass type I membrane protein</topology>
    </subcellularLocation>
</comment>
<evidence type="ECO:0000256" key="1">
    <source>
        <dbReference type="ARBA" id="ARBA00004251"/>
    </source>
</evidence>
<keyword evidence="8 12" id="KW-1133">Transmembrane helix</keyword>
<keyword evidence="11" id="KW-0325">Glycoprotein</keyword>
<evidence type="ECO:0000256" key="11">
    <source>
        <dbReference type="ARBA" id="ARBA00023180"/>
    </source>
</evidence>
<feature type="transmembrane region" description="Helical" evidence="12">
    <location>
        <begin position="399"/>
        <end position="420"/>
    </location>
</feature>
<dbReference type="Proteomes" id="UP001457282">
    <property type="component" value="Unassembled WGS sequence"/>
</dbReference>
<keyword evidence="6" id="KW-0732">Signal</keyword>
<accession>A0AAW1VSI2</accession>
<dbReference type="GO" id="GO:0005886">
    <property type="term" value="C:plasma membrane"/>
    <property type="evidence" value="ECO:0007669"/>
    <property type="project" value="UniProtKB-SubCell"/>
</dbReference>
<feature type="domain" description="Disease resistance R13L4/SHOC-2-like LRR" evidence="13">
    <location>
        <begin position="47"/>
        <end position="202"/>
    </location>
</feature>
<evidence type="ECO:0000313" key="14">
    <source>
        <dbReference type="EMBL" id="KAK9910469.1"/>
    </source>
</evidence>
<evidence type="ECO:0000256" key="4">
    <source>
        <dbReference type="ARBA" id="ARBA00022614"/>
    </source>
</evidence>
<evidence type="ECO:0000313" key="15">
    <source>
        <dbReference type="Proteomes" id="UP001457282"/>
    </source>
</evidence>
<evidence type="ECO:0000256" key="3">
    <source>
        <dbReference type="ARBA" id="ARBA00022475"/>
    </source>
</evidence>
<protein>
    <recommendedName>
        <fullName evidence="13">Disease resistance R13L4/SHOC-2-like LRR domain-containing protein</fullName>
    </recommendedName>
</protein>
<dbReference type="Pfam" id="PF23598">
    <property type="entry name" value="LRR_14"/>
    <property type="match status" value="1"/>
</dbReference>
<dbReference type="EMBL" id="JBEDUW010000007">
    <property type="protein sequence ID" value="KAK9910469.1"/>
    <property type="molecule type" value="Genomic_DNA"/>
</dbReference>
<comment type="caution">
    <text evidence="14">The sequence shown here is derived from an EMBL/GenBank/DDBJ whole genome shotgun (WGS) entry which is preliminary data.</text>
</comment>
<dbReference type="AlphaFoldDB" id="A0AAW1VSI2"/>
<keyword evidence="15" id="KW-1185">Reference proteome</keyword>
<dbReference type="Gene3D" id="3.80.10.10">
    <property type="entry name" value="Ribonuclease Inhibitor"/>
    <property type="match status" value="1"/>
</dbReference>
<organism evidence="14 15">
    <name type="scientific">Rubus argutus</name>
    <name type="common">Southern blackberry</name>
    <dbReference type="NCBI Taxonomy" id="59490"/>
    <lineage>
        <taxon>Eukaryota</taxon>
        <taxon>Viridiplantae</taxon>
        <taxon>Streptophyta</taxon>
        <taxon>Embryophyta</taxon>
        <taxon>Tracheophyta</taxon>
        <taxon>Spermatophyta</taxon>
        <taxon>Magnoliopsida</taxon>
        <taxon>eudicotyledons</taxon>
        <taxon>Gunneridae</taxon>
        <taxon>Pentapetalae</taxon>
        <taxon>rosids</taxon>
        <taxon>fabids</taxon>
        <taxon>Rosales</taxon>
        <taxon>Rosaceae</taxon>
        <taxon>Rosoideae</taxon>
        <taxon>Rosoideae incertae sedis</taxon>
        <taxon>Rubus</taxon>
    </lineage>
</organism>
<dbReference type="Pfam" id="PF00560">
    <property type="entry name" value="LRR_1"/>
    <property type="match status" value="5"/>
</dbReference>
<keyword evidence="10" id="KW-0675">Receptor</keyword>
<dbReference type="PANTHER" id="PTHR48063">
    <property type="entry name" value="LRR RECEPTOR-LIKE KINASE"/>
    <property type="match status" value="1"/>
</dbReference>